<evidence type="ECO:0000313" key="8">
    <source>
        <dbReference type="Proteomes" id="UP000484381"/>
    </source>
</evidence>
<keyword evidence="3" id="KW-0274">FAD</keyword>
<dbReference type="SUPFAM" id="SSF51905">
    <property type="entry name" value="FAD/NAD(P)-binding domain"/>
    <property type="match status" value="2"/>
</dbReference>
<comment type="caution">
    <text evidence="7">The sequence shown here is derived from an EMBL/GenBank/DDBJ whole genome shotgun (WGS) entry which is preliminary data.</text>
</comment>
<dbReference type="Proteomes" id="UP000484381">
    <property type="component" value="Unassembled WGS sequence"/>
</dbReference>
<evidence type="ECO:0000259" key="6">
    <source>
        <dbReference type="Pfam" id="PF14759"/>
    </source>
</evidence>
<feature type="domain" description="Reductase C-terminal" evidence="6">
    <location>
        <begin position="318"/>
        <end position="402"/>
    </location>
</feature>
<evidence type="ECO:0000259" key="5">
    <source>
        <dbReference type="Pfam" id="PF07992"/>
    </source>
</evidence>
<dbReference type="InterPro" id="IPR023753">
    <property type="entry name" value="FAD/NAD-binding_dom"/>
</dbReference>
<dbReference type="PRINTS" id="PR00411">
    <property type="entry name" value="PNDRDTASEI"/>
</dbReference>
<comment type="cofactor">
    <cofactor evidence="1">
        <name>FAD</name>
        <dbReference type="ChEBI" id="CHEBI:57692"/>
    </cofactor>
</comment>
<keyword evidence="2" id="KW-0285">Flavoprotein</keyword>
<feature type="domain" description="FAD/NAD(P)-binding" evidence="5">
    <location>
        <begin position="1"/>
        <end position="299"/>
    </location>
</feature>
<sequence length="413" mass="44741">MIVGASYAGVQLAASARELGFDGDIVLLGDEPDAPYQRPPLSKGFLTGSFAEERLPLRSQAFFEEGHIQWRPSTRASRIDRERKAVELHDGTRIAYDHLALATGARVRKLECHGAAHDAVHYLRDLRDARRLAESARTARRAVVIGGGYIGLEAAASLRQSGLEVTVVETEPRLLARVASPWMSAFMQRAHTAHGVSFVFGRKVVKLHDTYDVVSVELDDETRLLCDLVVVGIGVIPNTELAAECGLKVAGGIFVDSYARTSDPAIVAAGDCVSFVPHWAPDGSPACRIESVQNANDMARTAAACVVGRAEPYRALPWFWSDQYDLKLQMAGVNAGFTDFAVRGSVEDNRFSLFYFRGEALIAVDSINRPQDHMLARKLLANGAPVSPAQAGDPQFDLKTLASGEQRVAQGAA</sequence>
<reference evidence="7 8" key="1">
    <citation type="submission" date="2019-10" db="EMBL/GenBank/DDBJ databases">
        <title>Paraburkholderia sp. isolated from nodules of Mimosa pudica from Brazilian Atlantic Forest soils.</title>
        <authorList>
            <person name="Paulitsch F."/>
            <person name="Hungria M."/>
            <person name="Dall'Agnol R."/>
        </authorList>
    </citation>
    <scope>NUCLEOTIDE SEQUENCE [LARGE SCALE GENOMIC DNA]</scope>
    <source>
        <strain evidence="7 8">CNPSo 3157</strain>
    </source>
</reference>
<dbReference type="PANTHER" id="PTHR43557:SF2">
    <property type="entry name" value="RIESKE DOMAIN-CONTAINING PROTEIN-RELATED"/>
    <property type="match status" value="1"/>
</dbReference>
<dbReference type="EMBL" id="WHNP01000037">
    <property type="protein sequence ID" value="MPW21047.1"/>
    <property type="molecule type" value="Genomic_DNA"/>
</dbReference>
<proteinExistence type="predicted"/>
<dbReference type="GO" id="GO:0005737">
    <property type="term" value="C:cytoplasm"/>
    <property type="evidence" value="ECO:0007669"/>
    <property type="project" value="TreeGrafter"/>
</dbReference>
<dbReference type="Pfam" id="PF14759">
    <property type="entry name" value="Reductase_C"/>
    <property type="match status" value="1"/>
</dbReference>
<name>A0A7X1NFK1_9BURK</name>
<dbReference type="PRINTS" id="PR00368">
    <property type="entry name" value="FADPNR"/>
</dbReference>
<keyword evidence="8" id="KW-1185">Reference proteome</keyword>
<keyword evidence="4" id="KW-0560">Oxidoreductase</keyword>
<dbReference type="InterPro" id="IPR050446">
    <property type="entry name" value="FAD-oxidoreductase/Apoptosis"/>
</dbReference>
<protein>
    <submittedName>
        <fullName evidence="7">NAD(P)-binding protein</fullName>
    </submittedName>
</protein>
<evidence type="ECO:0000256" key="4">
    <source>
        <dbReference type="ARBA" id="ARBA00023002"/>
    </source>
</evidence>
<dbReference type="Pfam" id="PF07992">
    <property type="entry name" value="Pyr_redox_2"/>
    <property type="match status" value="1"/>
</dbReference>
<gene>
    <name evidence="7" type="ORF">GCT13_30290</name>
</gene>
<evidence type="ECO:0000256" key="3">
    <source>
        <dbReference type="ARBA" id="ARBA00022827"/>
    </source>
</evidence>
<dbReference type="Gene3D" id="3.30.390.30">
    <property type="match status" value="1"/>
</dbReference>
<organism evidence="7 8">
    <name type="scientific">Paraburkholderia franconis</name>
    <dbReference type="NCBI Taxonomy" id="2654983"/>
    <lineage>
        <taxon>Bacteria</taxon>
        <taxon>Pseudomonadati</taxon>
        <taxon>Pseudomonadota</taxon>
        <taxon>Betaproteobacteria</taxon>
        <taxon>Burkholderiales</taxon>
        <taxon>Burkholderiaceae</taxon>
        <taxon>Paraburkholderia</taxon>
    </lineage>
</organism>
<dbReference type="Gene3D" id="3.50.50.60">
    <property type="entry name" value="FAD/NAD(P)-binding domain"/>
    <property type="match status" value="2"/>
</dbReference>
<evidence type="ECO:0000256" key="2">
    <source>
        <dbReference type="ARBA" id="ARBA00022630"/>
    </source>
</evidence>
<dbReference type="AlphaFoldDB" id="A0A7X1NFK1"/>
<dbReference type="SUPFAM" id="SSF55424">
    <property type="entry name" value="FAD/NAD-linked reductases, dimerisation (C-terminal) domain"/>
    <property type="match status" value="1"/>
</dbReference>
<dbReference type="InterPro" id="IPR028202">
    <property type="entry name" value="Reductase_C"/>
</dbReference>
<accession>A0A7X1NFK1</accession>
<dbReference type="PANTHER" id="PTHR43557">
    <property type="entry name" value="APOPTOSIS-INDUCING FACTOR 1"/>
    <property type="match status" value="1"/>
</dbReference>
<evidence type="ECO:0000256" key="1">
    <source>
        <dbReference type="ARBA" id="ARBA00001974"/>
    </source>
</evidence>
<dbReference type="InterPro" id="IPR016156">
    <property type="entry name" value="FAD/NAD-linked_Rdtase_dimer_sf"/>
</dbReference>
<evidence type="ECO:0000313" key="7">
    <source>
        <dbReference type="EMBL" id="MPW21047.1"/>
    </source>
</evidence>
<dbReference type="GO" id="GO:0016651">
    <property type="term" value="F:oxidoreductase activity, acting on NAD(P)H"/>
    <property type="evidence" value="ECO:0007669"/>
    <property type="project" value="TreeGrafter"/>
</dbReference>
<dbReference type="InterPro" id="IPR036188">
    <property type="entry name" value="FAD/NAD-bd_sf"/>
</dbReference>